<dbReference type="Gramene" id="Bo1g016780.1">
    <property type="protein sequence ID" value="Bo1g016780.1"/>
    <property type="gene ID" value="Bo1g016780"/>
</dbReference>
<organism evidence="1 2">
    <name type="scientific">Brassica oleracea var. oleracea</name>
    <dbReference type="NCBI Taxonomy" id="109376"/>
    <lineage>
        <taxon>Eukaryota</taxon>
        <taxon>Viridiplantae</taxon>
        <taxon>Streptophyta</taxon>
        <taxon>Embryophyta</taxon>
        <taxon>Tracheophyta</taxon>
        <taxon>Spermatophyta</taxon>
        <taxon>Magnoliopsida</taxon>
        <taxon>eudicotyledons</taxon>
        <taxon>Gunneridae</taxon>
        <taxon>Pentapetalae</taxon>
        <taxon>rosids</taxon>
        <taxon>malvids</taxon>
        <taxon>Brassicales</taxon>
        <taxon>Brassicaceae</taxon>
        <taxon>Brassiceae</taxon>
        <taxon>Brassica</taxon>
    </lineage>
</organism>
<reference evidence="1" key="2">
    <citation type="submission" date="2015-03" db="UniProtKB">
        <authorList>
            <consortium name="EnsemblPlants"/>
        </authorList>
    </citation>
    <scope>IDENTIFICATION</scope>
</reference>
<reference evidence="1 2" key="1">
    <citation type="journal article" date="2014" name="Genome Biol.">
        <title>Transcriptome and methylome profiling reveals relics of genome dominance in the mesopolyploid Brassica oleracea.</title>
        <authorList>
            <person name="Parkin I.A."/>
            <person name="Koh C."/>
            <person name="Tang H."/>
            <person name="Robinson S.J."/>
            <person name="Kagale S."/>
            <person name="Clarke W.E."/>
            <person name="Town C.D."/>
            <person name="Nixon J."/>
            <person name="Krishnakumar V."/>
            <person name="Bidwell S.L."/>
            <person name="Denoeud F."/>
            <person name="Belcram H."/>
            <person name="Links M.G."/>
            <person name="Just J."/>
            <person name="Clarke C."/>
            <person name="Bender T."/>
            <person name="Huebert T."/>
            <person name="Mason A.S."/>
            <person name="Pires J.C."/>
            <person name="Barker G."/>
            <person name="Moore J."/>
            <person name="Walley P.G."/>
            <person name="Manoli S."/>
            <person name="Batley J."/>
            <person name="Edwards D."/>
            <person name="Nelson M.N."/>
            <person name="Wang X."/>
            <person name="Paterson A.H."/>
            <person name="King G."/>
            <person name="Bancroft I."/>
            <person name="Chalhoub B."/>
            <person name="Sharpe A.G."/>
        </authorList>
    </citation>
    <scope>NUCLEOTIDE SEQUENCE</scope>
    <source>
        <strain evidence="1 2">cv. TO1000</strain>
    </source>
</reference>
<dbReference type="AlphaFoldDB" id="A0A0D3A3K6"/>
<protein>
    <submittedName>
        <fullName evidence="1">Uncharacterized protein</fullName>
    </submittedName>
</protein>
<name>A0A0D3A3K6_BRAOL</name>
<dbReference type="Proteomes" id="UP000032141">
    <property type="component" value="Chromosome C1"/>
</dbReference>
<dbReference type="HOGENOM" id="CLU_2999230_0_0_1"/>
<keyword evidence="2" id="KW-1185">Reference proteome</keyword>
<proteinExistence type="predicted"/>
<dbReference type="EnsemblPlants" id="Bo1g016780.1">
    <property type="protein sequence ID" value="Bo1g016780.1"/>
    <property type="gene ID" value="Bo1g016780"/>
</dbReference>
<accession>A0A0D3A3K6</accession>
<sequence length="57" mass="6907">MHTTMCSMYPNSGNVCLNKTFSCPRFLLTLVRTWLWKPCRFGLWIGQRKLRERRQFP</sequence>
<evidence type="ECO:0000313" key="2">
    <source>
        <dbReference type="Proteomes" id="UP000032141"/>
    </source>
</evidence>
<evidence type="ECO:0000313" key="1">
    <source>
        <dbReference type="EnsemblPlants" id="Bo1g016780.1"/>
    </source>
</evidence>